<dbReference type="EMBL" id="CP001707">
    <property type="protein sequence ID" value="ACV25916.1"/>
    <property type="molecule type" value="Genomic_DNA"/>
</dbReference>
<dbReference type="InterPro" id="IPR003594">
    <property type="entry name" value="HATPase_dom"/>
</dbReference>
<dbReference type="InParanoid" id="C7R8Q3"/>
<dbReference type="GO" id="GO:0000155">
    <property type="term" value="F:phosphorelay sensor kinase activity"/>
    <property type="evidence" value="ECO:0007669"/>
    <property type="project" value="TreeGrafter"/>
</dbReference>
<evidence type="ECO:0000256" key="1">
    <source>
        <dbReference type="ARBA" id="ARBA00000085"/>
    </source>
</evidence>
<feature type="transmembrane region" description="Helical" evidence="7">
    <location>
        <begin position="110"/>
        <end position="129"/>
    </location>
</feature>
<dbReference type="GO" id="GO:0005524">
    <property type="term" value="F:ATP binding"/>
    <property type="evidence" value="ECO:0007669"/>
    <property type="project" value="UniProtKB-KW"/>
</dbReference>
<feature type="transmembrane region" description="Helical" evidence="7">
    <location>
        <begin position="12"/>
        <end position="30"/>
    </location>
</feature>
<dbReference type="Pfam" id="PF25323">
    <property type="entry name" value="6TM_PilS"/>
    <property type="match status" value="1"/>
</dbReference>
<keyword evidence="10" id="KW-1185">Reference proteome</keyword>
<dbReference type="KEGG" id="kko:Kkor_0496"/>
<proteinExistence type="predicted"/>
<reference evidence="9 10" key="1">
    <citation type="journal article" date="2009" name="Stand. Genomic Sci.">
        <title>Complete genome sequence of Kangiella koreensis type strain (SW-125).</title>
        <authorList>
            <person name="Han C."/>
            <person name="Sikorski J."/>
            <person name="Lapidus A."/>
            <person name="Nolan M."/>
            <person name="Glavina Del Rio T."/>
            <person name="Tice H."/>
            <person name="Cheng J.F."/>
            <person name="Lucas S."/>
            <person name="Chen F."/>
            <person name="Copeland A."/>
            <person name="Ivanova N."/>
            <person name="Mavromatis K."/>
            <person name="Ovchinnikova G."/>
            <person name="Pati A."/>
            <person name="Bruce D."/>
            <person name="Goodwin L."/>
            <person name="Pitluck S."/>
            <person name="Chen A."/>
            <person name="Palaniappan K."/>
            <person name="Land M."/>
            <person name="Hauser L."/>
            <person name="Chang Y.J."/>
            <person name="Jeffries C.D."/>
            <person name="Chain P."/>
            <person name="Saunders E."/>
            <person name="Brettin T."/>
            <person name="Goker M."/>
            <person name="Tindall B.J."/>
            <person name="Bristow J."/>
            <person name="Eisen J.A."/>
            <person name="Markowitz V."/>
            <person name="Hugenholtz P."/>
            <person name="Kyrpides N.C."/>
            <person name="Klenk H.P."/>
            <person name="Detter J.C."/>
        </authorList>
    </citation>
    <scope>NUCLEOTIDE SEQUENCE [LARGE SCALE GENOMIC DNA]</scope>
    <source>
        <strain evidence="10">DSM 16069 / KCTC 12182 / SW-125</strain>
    </source>
</reference>
<dbReference type="PANTHER" id="PTHR44936">
    <property type="entry name" value="SENSOR PROTEIN CREC"/>
    <property type="match status" value="1"/>
</dbReference>
<accession>C7R8Q3</accession>
<keyword evidence="3" id="KW-0808">Transferase</keyword>
<dbReference type="EC" id="2.7.13.3" evidence="2"/>
<evidence type="ECO:0000313" key="10">
    <source>
        <dbReference type="Proteomes" id="UP000001231"/>
    </source>
</evidence>
<feature type="transmembrane region" description="Helical" evidence="7">
    <location>
        <begin position="141"/>
        <end position="159"/>
    </location>
</feature>
<name>C7R8Q3_KANKD</name>
<evidence type="ECO:0000256" key="2">
    <source>
        <dbReference type="ARBA" id="ARBA00012438"/>
    </source>
</evidence>
<evidence type="ECO:0000256" key="4">
    <source>
        <dbReference type="ARBA" id="ARBA00022741"/>
    </source>
</evidence>
<dbReference type="Pfam" id="PF02518">
    <property type="entry name" value="HATPase_c"/>
    <property type="match status" value="1"/>
</dbReference>
<dbReference type="STRING" id="523791.Kkor_0496"/>
<dbReference type="InterPro" id="IPR036890">
    <property type="entry name" value="HATPase_C_sf"/>
</dbReference>
<keyword evidence="4" id="KW-0547">Nucleotide-binding</keyword>
<dbReference type="eggNOG" id="COG4191">
    <property type="taxonomic scope" value="Bacteria"/>
</dbReference>
<dbReference type="GO" id="GO:0005886">
    <property type="term" value="C:plasma membrane"/>
    <property type="evidence" value="ECO:0007669"/>
    <property type="project" value="TreeGrafter"/>
</dbReference>
<dbReference type="HOGENOM" id="CLU_046130_1_1_6"/>
<evidence type="ECO:0000256" key="3">
    <source>
        <dbReference type="ARBA" id="ARBA00022679"/>
    </source>
</evidence>
<evidence type="ECO:0000256" key="6">
    <source>
        <dbReference type="ARBA" id="ARBA00022840"/>
    </source>
</evidence>
<evidence type="ECO:0000256" key="5">
    <source>
        <dbReference type="ARBA" id="ARBA00022777"/>
    </source>
</evidence>
<sequence>MPHFNQQIMTPLSWGRGFALLLQVLYLFWLQQMPSPVVWVILSVQTAILLHTLVISRATVSELGIFVALLLDALLLIAYVYLTGGIANPLISLLLLPVATASLMLKSRYALSLLVIAIAGYSLLLSVVSEHQAHQSFISHLIGMWLVFIASALLLYYLVSRLVRATRGQQLELEQQKQRQLRDDYLLALGVSAADAAHQLNTPLSSMAVMVDDMPVSDDKKLMEQQISRCQKITQSIQAQFEQLKQRQYQTISVSDLLSQVASSFRLLHPEVRLELDAGSDCNSNLYQLNSHLGFNSALLNIMDNAAKASELNQQSRIKLACEIDKNHAGQPSLTLQIFDYGEGLAKHQLESYGFVPNFNSQQGMGTGSLISSASIELMDGTIHIENHPQGAVVTVSLPIKQQVTAKTRS</sequence>
<keyword evidence="5 9" id="KW-0418">Kinase</keyword>
<protein>
    <recommendedName>
        <fullName evidence="2">histidine kinase</fullName>
        <ecNumber evidence="2">2.7.13.3</ecNumber>
    </recommendedName>
</protein>
<evidence type="ECO:0000313" key="9">
    <source>
        <dbReference type="EMBL" id="ACV25916.1"/>
    </source>
</evidence>
<keyword evidence="7" id="KW-0472">Membrane</keyword>
<feature type="transmembrane region" description="Helical" evidence="7">
    <location>
        <begin position="36"/>
        <end position="56"/>
    </location>
</feature>
<evidence type="ECO:0000256" key="7">
    <source>
        <dbReference type="SAM" id="Phobius"/>
    </source>
</evidence>
<dbReference type="Gene3D" id="3.30.565.10">
    <property type="entry name" value="Histidine kinase-like ATPase, C-terminal domain"/>
    <property type="match status" value="1"/>
</dbReference>
<dbReference type="InterPro" id="IPR005467">
    <property type="entry name" value="His_kinase_dom"/>
</dbReference>
<dbReference type="SMART" id="SM00387">
    <property type="entry name" value="HATPase_c"/>
    <property type="match status" value="1"/>
</dbReference>
<organism evidence="9 10">
    <name type="scientific">Kangiella koreensis (strain DSM 16069 / JCM 12317 / KCTC 12182 / SW-125)</name>
    <dbReference type="NCBI Taxonomy" id="523791"/>
    <lineage>
        <taxon>Bacteria</taxon>
        <taxon>Pseudomonadati</taxon>
        <taxon>Pseudomonadota</taxon>
        <taxon>Gammaproteobacteria</taxon>
        <taxon>Kangiellales</taxon>
        <taxon>Kangiellaceae</taxon>
        <taxon>Kangiella</taxon>
    </lineage>
</organism>
<dbReference type="RefSeq" id="WP_012800430.1">
    <property type="nucleotide sequence ID" value="NC_013166.1"/>
</dbReference>
<feature type="domain" description="Histidine kinase" evidence="8">
    <location>
        <begin position="195"/>
        <end position="402"/>
    </location>
</feature>
<evidence type="ECO:0000259" key="8">
    <source>
        <dbReference type="PROSITE" id="PS50109"/>
    </source>
</evidence>
<dbReference type="PANTHER" id="PTHR44936:SF10">
    <property type="entry name" value="SENSOR PROTEIN RSTB"/>
    <property type="match status" value="1"/>
</dbReference>
<dbReference type="SUPFAM" id="SSF55874">
    <property type="entry name" value="ATPase domain of HSP90 chaperone/DNA topoisomerase II/histidine kinase"/>
    <property type="match status" value="1"/>
</dbReference>
<gene>
    <name evidence="9" type="ordered locus">Kkor_0496</name>
</gene>
<dbReference type="OrthoDB" id="9785252at2"/>
<keyword evidence="7" id="KW-0812">Transmembrane</keyword>
<dbReference type="AlphaFoldDB" id="C7R8Q3"/>
<comment type="catalytic activity">
    <reaction evidence="1">
        <text>ATP + protein L-histidine = ADP + protein N-phospho-L-histidine.</text>
        <dbReference type="EC" id="2.7.13.3"/>
    </reaction>
</comment>
<dbReference type="Proteomes" id="UP000001231">
    <property type="component" value="Chromosome"/>
</dbReference>
<dbReference type="PROSITE" id="PS50109">
    <property type="entry name" value="HIS_KIN"/>
    <property type="match status" value="1"/>
</dbReference>
<keyword evidence="6" id="KW-0067">ATP-binding</keyword>
<keyword evidence="7" id="KW-1133">Transmembrane helix</keyword>
<dbReference type="InterPro" id="IPR050980">
    <property type="entry name" value="2C_sensor_his_kinase"/>
</dbReference>